<dbReference type="InterPro" id="IPR029787">
    <property type="entry name" value="Nucleotide_cyclase"/>
</dbReference>
<dbReference type="EMBL" id="AP019368">
    <property type="protein sequence ID" value="BBH52563.1"/>
    <property type="molecule type" value="Genomic_DNA"/>
</dbReference>
<dbReference type="SUPFAM" id="SSF55073">
    <property type="entry name" value="Nucleotide cyclase"/>
    <property type="match status" value="1"/>
</dbReference>
<sequence length="199" mass="22453">MSSITKKRLEATILFCDIMNFTTLFDDKDPEEAFFFANYVLKTLSNVVVQCGGTIDKFMGDGLLAHFGVTNSCPDHAMKACYFSLQLLDEIWKINCDRYILNQIIISLGIGIHSGDIVFGKIDASSYTEFSVFGDVVNTASRIERMTRLFSVDILVSKATYDLCKHCLDFFAIGEHELRGKKGKHSLFWLLPTNSFTNK</sequence>
<evidence type="ECO:0000313" key="2">
    <source>
        <dbReference type="EMBL" id="BBH52563.1"/>
    </source>
</evidence>
<dbReference type="Proteomes" id="UP000291236">
    <property type="component" value="Chromosome"/>
</dbReference>
<dbReference type="RefSeq" id="WP_130607174.1">
    <property type="nucleotide sequence ID" value="NZ_AP019368.1"/>
</dbReference>
<dbReference type="Gene3D" id="3.30.70.1230">
    <property type="entry name" value="Nucleotide cyclase"/>
    <property type="match status" value="1"/>
</dbReference>
<evidence type="ECO:0000313" key="3">
    <source>
        <dbReference type="Proteomes" id="UP000291236"/>
    </source>
</evidence>
<dbReference type="CDD" id="cd07302">
    <property type="entry name" value="CHD"/>
    <property type="match status" value="1"/>
</dbReference>
<proteinExistence type="predicted"/>
<dbReference type="OrthoDB" id="5288193at2"/>
<dbReference type="GO" id="GO:0004016">
    <property type="term" value="F:adenylate cyclase activity"/>
    <property type="evidence" value="ECO:0007669"/>
    <property type="project" value="UniProtKB-ARBA"/>
</dbReference>
<dbReference type="GO" id="GO:0035556">
    <property type="term" value="P:intracellular signal transduction"/>
    <property type="evidence" value="ECO:0007669"/>
    <property type="project" value="InterPro"/>
</dbReference>
<dbReference type="PROSITE" id="PS50125">
    <property type="entry name" value="GUANYLATE_CYCLASE_2"/>
    <property type="match status" value="1"/>
</dbReference>
<gene>
    <name evidence="2" type="ORF">JCM31447_10040</name>
</gene>
<dbReference type="SMART" id="SM00044">
    <property type="entry name" value="CYCc"/>
    <property type="match status" value="1"/>
</dbReference>
<reference evidence="2 3" key="1">
    <citation type="submission" date="2018-12" db="EMBL/GenBank/DDBJ databases">
        <title>Rubrispira sanarue gen. nov., sp., nov., a member of the order Silvanigrellales, isolated from a brackish lake in Hamamatsu Japan.</title>
        <authorList>
            <person name="Maejima Y."/>
            <person name="Iino T."/>
            <person name="Muraguchi Y."/>
            <person name="Fukuda K."/>
            <person name="Nojiri H."/>
            <person name="Ohkuma M."/>
            <person name="Moriuchi R."/>
            <person name="Dohra H."/>
            <person name="Kimbara K."/>
            <person name="Shintani M."/>
        </authorList>
    </citation>
    <scope>NUCLEOTIDE SEQUENCE [LARGE SCALE GENOMIC DNA]</scope>
    <source>
        <strain evidence="2 3">RF1110005</strain>
    </source>
</reference>
<organism evidence="2 3">
    <name type="scientific">Fluviispira sanaruensis</name>
    <dbReference type="NCBI Taxonomy" id="2493639"/>
    <lineage>
        <taxon>Bacteria</taxon>
        <taxon>Pseudomonadati</taxon>
        <taxon>Bdellovibrionota</taxon>
        <taxon>Oligoflexia</taxon>
        <taxon>Silvanigrellales</taxon>
        <taxon>Silvanigrellaceae</taxon>
        <taxon>Fluviispira</taxon>
    </lineage>
</organism>
<feature type="domain" description="Guanylate cyclase" evidence="1">
    <location>
        <begin position="12"/>
        <end position="144"/>
    </location>
</feature>
<accession>A0A4P2VHS9</accession>
<dbReference type="Pfam" id="PF00211">
    <property type="entry name" value="Guanylate_cyc"/>
    <property type="match status" value="1"/>
</dbReference>
<name>A0A4P2VHS9_FLUSA</name>
<dbReference type="GO" id="GO:0009190">
    <property type="term" value="P:cyclic nucleotide biosynthetic process"/>
    <property type="evidence" value="ECO:0007669"/>
    <property type="project" value="InterPro"/>
</dbReference>
<dbReference type="PANTHER" id="PTHR43081">
    <property type="entry name" value="ADENYLATE CYCLASE, TERMINAL-DIFFERENTIATION SPECIFIC-RELATED"/>
    <property type="match status" value="1"/>
</dbReference>
<protein>
    <recommendedName>
        <fullName evidence="1">Guanylate cyclase domain-containing protein</fullName>
    </recommendedName>
</protein>
<dbReference type="KEGG" id="sbf:JCM31447_10040"/>
<keyword evidence="3" id="KW-1185">Reference proteome</keyword>
<dbReference type="PANTHER" id="PTHR43081:SF1">
    <property type="entry name" value="ADENYLATE CYCLASE, TERMINAL-DIFFERENTIATION SPECIFIC"/>
    <property type="match status" value="1"/>
</dbReference>
<evidence type="ECO:0000259" key="1">
    <source>
        <dbReference type="PROSITE" id="PS50125"/>
    </source>
</evidence>
<dbReference type="InterPro" id="IPR050697">
    <property type="entry name" value="Adenylyl/Guanylyl_Cyclase_3/4"/>
</dbReference>
<dbReference type="AlphaFoldDB" id="A0A4P2VHS9"/>
<dbReference type="InterPro" id="IPR001054">
    <property type="entry name" value="A/G_cyclase"/>
</dbReference>